<protein>
    <submittedName>
        <fullName evidence="3">Outer membrane protein beta-barrel domain-containing protein</fullName>
    </submittedName>
</protein>
<dbReference type="EMBL" id="FXAW01000002">
    <property type="protein sequence ID" value="SMG20629.1"/>
    <property type="molecule type" value="Genomic_DNA"/>
</dbReference>
<dbReference type="STRING" id="1028.SAMN05661096_01113"/>
<feature type="domain" description="Outer membrane protein beta-barrel" evidence="2">
    <location>
        <begin position="24"/>
        <end position="198"/>
    </location>
</feature>
<evidence type="ECO:0000256" key="1">
    <source>
        <dbReference type="SAM" id="SignalP"/>
    </source>
</evidence>
<evidence type="ECO:0000259" key="2">
    <source>
        <dbReference type="Pfam" id="PF13568"/>
    </source>
</evidence>
<accession>A0A1X7J021</accession>
<keyword evidence="1" id="KW-0732">Signal</keyword>
<dbReference type="RefSeq" id="WP_176223728.1">
    <property type="nucleotide sequence ID" value="NZ_FXAW01000002.1"/>
</dbReference>
<dbReference type="InterPro" id="IPR025665">
    <property type="entry name" value="Beta-barrel_OMP_2"/>
</dbReference>
<evidence type="ECO:0000313" key="3">
    <source>
        <dbReference type="EMBL" id="SMG20629.1"/>
    </source>
</evidence>
<dbReference type="Pfam" id="PF13568">
    <property type="entry name" value="OMP_b-brl_2"/>
    <property type="match status" value="1"/>
</dbReference>
<feature type="signal peptide" evidence="1">
    <location>
        <begin position="1"/>
        <end position="22"/>
    </location>
</feature>
<evidence type="ECO:0000313" key="4">
    <source>
        <dbReference type="Proteomes" id="UP000193804"/>
    </source>
</evidence>
<proteinExistence type="predicted"/>
<sequence length="221" mass="23635">MKNLVKGFLVITLFCFSANLFGQEFGLTAGLNMSNALIKDNDQTYSENFDSRLGFHVGATAEMPLTDMFSFQTGLLLSTKGYRSSEEFSGFGITVTAESNLDLLYLEIPLTGKATFDVGGAQLYGIFGPSVGIGLSGTLKSEAVSGGSTVTEEEPIVWGSNEDSDDFRRLDLGLLFGAGVEIQSIEVGINYNLGLANILPSNANGSRFSNRVLAISVGYKF</sequence>
<organism evidence="3 4">
    <name type="scientific">Marivirga sericea</name>
    <dbReference type="NCBI Taxonomy" id="1028"/>
    <lineage>
        <taxon>Bacteria</taxon>
        <taxon>Pseudomonadati</taxon>
        <taxon>Bacteroidota</taxon>
        <taxon>Cytophagia</taxon>
        <taxon>Cytophagales</taxon>
        <taxon>Marivirgaceae</taxon>
        <taxon>Marivirga</taxon>
    </lineage>
</organism>
<gene>
    <name evidence="3" type="ORF">SAMN05661096_01113</name>
</gene>
<dbReference type="AlphaFoldDB" id="A0A1X7J021"/>
<name>A0A1X7J021_9BACT</name>
<keyword evidence="4" id="KW-1185">Reference proteome</keyword>
<feature type="chain" id="PRO_5012778657" evidence="1">
    <location>
        <begin position="23"/>
        <end position="221"/>
    </location>
</feature>
<reference evidence="4" key="1">
    <citation type="submission" date="2017-04" db="EMBL/GenBank/DDBJ databases">
        <authorList>
            <person name="Varghese N."/>
            <person name="Submissions S."/>
        </authorList>
    </citation>
    <scope>NUCLEOTIDE SEQUENCE [LARGE SCALE GENOMIC DNA]</scope>
    <source>
        <strain evidence="4">DSM 4125</strain>
    </source>
</reference>
<dbReference type="Proteomes" id="UP000193804">
    <property type="component" value="Unassembled WGS sequence"/>
</dbReference>